<organism evidence="2 3">
    <name type="scientific">Mikania micrantha</name>
    <name type="common">bitter vine</name>
    <dbReference type="NCBI Taxonomy" id="192012"/>
    <lineage>
        <taxon>Eukaryota</taxon>
        <taxon>Viridiplantae</taxon>
        <taxon>Streptophyta</taxon>
        <taxon>Embryophyta</taxon>
        <taxon>Tracheophyta</taxon>
        <taxon>Spermatophyta</taxon>
        <taxon>Magnoliopsida</taxon>
        <taxon>eudicotyledons</taxon>
        <taxon>Gunneridae</taxon>
        <taxon>Pentapetalae</taxon>
        <taxon>asterids</taxon>
        <taxon>campanulids</taxon>
        <taxon>Asterales</taxon>
        <taxon>Asteraceae</taxon>
        <taxon>Asteroideae</taxon>
        <taxon>Heliantheae alliance</taxon>
        <taxon>Eupatorieae</taxon>
        <taxon>Mikania</taxon>
    </lineage>
</organism>
<evidence type="ECO:0008006" key="4">
    <source>
        <dbReference type="Google" id="ProtNLM"/>
    </source>
</evidence>
<keyword evidence="3" id="KW-1185">Reference proteome</keyword>
<name>A0A5N6Q4V9_9ASTR</name>
<sequence length="359" mass="39172">MENPQNTFPCDFGAGQVVLKTVLRSKTNVGRLYYSCPNSKVNNQKDSRSSPGPYSSGLETNCVNCKLLLAEINMLEAQLMIARRHEDSAAIQQSLPFFDQSTLEFLLFCPFQLHANWLEHETIYSLATTDQLRQSAGVQPTPHPTAEVDHSAEASAGSLATTDQLSQSAGVQPTPHSTAEVDHSAEASADSGDVANLKIKCLYLLLTVKKYAINVPFNLEDENLGAIITVAWNGDGNLPTIFVSDVLRKIARAFINASILKLGEDIHIQQIPNSDLHLRLLSATTWVVILEANCAYTSKFSAGYRRYKPKITTKANVDNKKIVCGTCRNIGSTSADAGLIAQGVHNHLTKKPKEIGADY</sequence>
<dbReference type="AlphaFoldDB" id="A0A5N6Q4V9"/>
<comment type="caution">
    <text evidence="2">The sequence shown here is derived from an EMBL/GenBank/DDBJ whole genome shotgun (WGS) entry which is preliminary data.</text>
</comment>
<gene>
    <name evidence="2" type="ORF">E3N88_01856</name>
</gene>
<evidence type="ECO:0000313" key="2">
    <source>
        <dbReference type="EMBL" id="KAD7478720.1"/>
    </source>
</evidence>
<feature type="region of interest" description="Disordered" evidence="1">
    <location>
        <begin position="157"/>
        <end position="186"/>
    </location>
</feature>
<dbReference type="Proteomes" id="UP000326396">
    <property type="component" value="Linkage Group LG1"/>
</dbReference>
<evidence type="ECO:0000313" key="3">
    <source>
        <dbReference type="Proteomes" id="UP000326396"/>
    </source>
</evidence>
<reference evidence="2 3" key="1">
    <citation type="submission" date="2019-05" db="EMBL/GenBank/DDBJ databases">
        <title>Mikania micrantha, genome provides insights into the molecular mechanism of rapid growth.</title>
        <authorList>
            <person name="Liu B."/>
        </authorList>
    </citation>
    <scope>NUCLEOTIDE SEQUENCE [LARGE SCALE GENOMIC DNA]</scope>
    <source>
        <strain evidence="2">NLD-2019</strain>
        <tissue evidence="2">Leaf</tissue>
    </source>
</reference>
<feature type="compositionally biased region" description="Polar residues" evidence="1">
    <location>
        <begin position="158"/>
        <end position="177"/>
    </location>
</feature>
<proteinExistence type="predicted"/>
<evidence type="ECO:0000256" key="1">
    <source>
        <dbReference type="SAM" id="MobiDB-lite"/>
    </source>
</evidence>
<protein>
    <recommendedName>
        <fullName evidence="4">Zinc finger GRF-type domain-containing protein</fullName>
    </recommendedName>
</protein>
<accession>A0A5N6Q4V9</accession>
<dbReference type="EMBL" id="SZYD01000001">
    <property type="protein sequence ID" value="KAD7478720.1"/>
    <property type="molecule type" value="Genomic_DNA"/>
</dbReference>